<keyword evidence="2" id="KW-1185">Reference proteome</keyword>
<organism evidence="2 3">
    <name type="scientific">Strongyloides papillosus</name>
    <name type="common">Intestinal threadworm</name>
    <dbReference type="NCBI Taxonomy" id="174720"/>
    <lineage>
        <taxon>Eukaryota</taxon>
        <taxon>Metazoa</taxon>
        <taxon>Ecdysozoa</taxon>
        <taxon>Nematoda</taxon>
        <taxon>Chromadorea</taxon>
        <taxon>Rhabditida</taxon>
        <taxon>Tylenchina</taxon>
        <taxon>Panagrolaimomorpha</taxon>
        <taxon>Strongyloidoidea</taxon>
        <taxon>Strongyloididae</taxon>
        <taxon>Strongyloides</taxon>
    </lineage>
</organism>
<sequence>MELRNGKMVPTNKNEDSSINENLKNPNENDDKQSQLPKVNLNDVVSGGNVNDDLSKSDRLTKEKKRTDIIDKLYNEFIQEEKEINKNDTSLCYSGVMFMHQFNLLMESINQLSNRMESMEKGQIELSKAIDRMRSNCNGDRPSNEIKKLNLNESGENRNFTGVCKSKFGSEWYADHSDDNKKMNFILSLLYTQNMRPYDPKEPYELYQAKIENYFELVKTPHNTRRAMLFNFLEGQVLQDISDRTKQGQLLTYEELVKYLKETYNGQTSLIEAKKKMEEYVLKKVDGNYCYPETRLIMEEINSDDKKVNEIKLDDNDELIMAQVAQRDGDVVEVPVAPSSKINELLNLSHDSEKHKTFSRKRIKITSCGSTKIEMIVEFNSPLVMIPKKNGERHQAHIVNLVKILDLARILATSMDLLFLYYGLR</sequence>
<evidence type="ECO:0000313" key="3">
    <source>
        <dbReference type="WBParaSite" id="SPAL_0000537100.1"/>
    </source>
</evidence>
<feature type="region of interest" description="Disordered" evidence="1">
    <location>
        <begin position="1"/>
        <end position="56"/>
    </location>
</feature>
<proteinExistence type="predicted"/>
<accession>A0A0N5BHC9</accession>
<evidence type="ECO:0000256" key="1">
    <source>
        <dbReference type="SAM" id="MobiDB-lite"/>
    </source>
</evidence>
<feature type="compositionally biased region" description="Polar residues" evidence="1">
    <location>
        <begin position="17"/>
        <end position="26"/>
    </location>
</feature>
<evidence type="ECO:0000313" key="2">
    <source>
        <dbReference type="Proteomes" id="UP000046392"/>
    </source>
</evidence>
<dbReference type="WBParaSite" id="SPAL_0000537100.1">
    <property type="protein sequence ID" value="SPAL_0000537100.1"/>
    <property type="gene ID" value="SPAL_0000537100"/>
</dbReference>
<name>A0A0N5BHC9_STREA</name>
<dbReference type="Proteomes" id="UP000046392">
    <property type="component" value="Unplaced"/>
</dbReference>
<dbReference type="AlphaFoldDB" id="A0A0N5BHC9"/>
<protein>
    <submittedName>
        <fullName evidence="3">Retrotrans_gag domain-containing protein</fullName>
    </submittedName>
</protein>
<reference evidence="3" key="1">
    <citation type="submission" date="2017-02" db="UniProtKB">
        <authorList>
            <consortium name="WormBaseParasite"/>
        </authorList>
    </citation>
    <scope>IDENTIFICATION</scope>
</reference>